<dbReference type="AlphaFoldDB" id="A0AAW1JYJ6"/>
<evidence type="ECO:0000313" key="2">
    <source>
        <dbReference type="EMBL" id="KAK9709784.1"/>
    </source>
</evidence>
<organism evidence="2 3">
    <name type="scientific">Popillia japonica</name>
    <name type="common">Japanese beetle</name>
    <dbReference type="NCBI Taxonomy" id="7064"/>
    <lineage>
        <taxon>Eukaryota</taxon>
        <taxon>Metazoa</taxon>
        <taxon>Ecdysozoa</taxon>
        <taxon>Arthropoda</taxon>
        <taxon>Hexapoda</taxon>
        <taxon>Insecta</taxon>
        <taxon>Pterygota</taxon>
        <taxon>Neoptera</taxon>
        <taxon>Endopterygota</taxon>
        <taxon>Coleoptera</taxon>
        <taxon>Polyphaga</taxon>
        <taxon>Scarabaeiformia</taxon>
        <taxon>Scarabaeidae</taxon>
        <taxon>Rutelinae</taxon>
        <taxon>Popillia</taxon>
    </lineage>
</organism>
<dbReference type="EMBL" id="JASPKY010000302">
    <property type="protein sequence ID" value="KAK9709784.1"/>
    <property type="molecule type" value="Genomic_DNA"/>
</dbReference>
<evidence type="ECO:0000259" key="1">
    <source>
        <dbReference type="Pfam" id="PF22936"/>
    </source>
</evidence>
<name>A0AAW1JYJ6_POPJA</name>
<sequence length="128" mass="14527">MKSTRENAHMTVEETGTVAFMMSDGEERNISWFLDSGATEHMVNNKYLFTALKNLKEPIKIAVAKQGQMLEAHSVGNIDIISEVNGKQMKIPVQNVLYVPDLLNNLLSIRKLEDKGMRITFCDKRVEQ</sequence>
<accession>A0AAW1JYJ6</accession>
<dbReference type="Proteomes" id="UP001458880">
    <property type="component" value="Unassembled WGS sequence"/>
</dbReference>
<protein>
    <recommendedName>
        <fullName evidence="1">Retrovirus-related Pol polyprotein from transposon TNT 1-94-like beta-barrel domain-containing protein</fullName>
    </recommendedName>
</protein>
<feature type="domain" description="Retrovirus-related Pol polyprotein from transposon TNT 1-94-like beta-barrel" evidence="1">
    <location>
        <begin position="32"/>
        <end position="117"/>
    </location>
</feature>
<comment type="caution">
    <text evidence="2">The sequence shown here is derived from an EMBL/GenBank/DDBJ whole genome shotgun (WGS) entry which is preliminary data.</text>
</comment>
<gene>
    <name evidence="2" type="ORF">QE152_g26402</name>
</gene>
<evidence type="ECO:0000313" key="3">
    <source>
        <dbReference type="Proteomes" id="UP001458880"/>
    </source>
</evidence>
<proteinExistence type="predicted"/>
<reference evidence="2 3" key="1">
    <citation type="journal article" date="2024" name="BMC Genomics">
        <title>De novo assembly and annotation of Popillia japonica's genome with initial clues to its potential as an invasive pest.</title>
        <authorList>
            <person name="Cucini C."/>
            <person name="Boschi S."/>
            <person name="Funari R."/>
            <person name="Cardaioli E."/>
            <person name="Iannotti N."/>
            <person name="Marturano G."/>
            <person name="Paoli F."/>
            <person name="Bruttini M."/>
            <person name="Carapelli A."/>
            <person name="Frati F."/>
            <person name="Nardi F."/>
        </authorList>
    </citation>
    <scope>NUCLEOTIDE SEQUENCE [LARGE SCALE GENOMIC DNA]</scope>
    <source>
        <strain evidence="2">DMR45628</strain>
    </source>
</reference>
<dbReference type="InterPro" id="IPR054722">
    <property type="entry name" value="PolX-like_BBD"/>
</dbReference>
<dbReference type="Pfam" id="PF22936">
    <property type="entry name" value="Pol_BBD"/>
    <property type="match status" value="1"/>
</dbReference>
<keyword evidence="3" id="KW-1185">Reference proteome</keyword>